<proteinExistence type="predicted"/>
<sequence>MVDFEVGHGKLRKKGTCEVLGMTMRSCQQRDTEGDRKRLVTITYPHGFRSRGCNLMSPEAMVGPASMSLEVCSGQVRTRELENPKGQKRLAYNEAVVRATDQFLSGVELTLNKGVRGPIMHDRRKDGSTSSASLAYATILTEFGRGCTPSRLSDKHPRVRPVRIRCDLFERSKGKPRSADREEGGRIGSMGKKKGESRPRTGASAGGGQWLDHRSE</sequence>
<feature type="region of interest" description="Disordered" evidence="1">
    <location>
        <begin position="170"/>
        <end position="216"/>
    </location>
</feature>
<gene>
    <name evidence="2" type="ORF">CBR_g31180</name>
</gene>
<dbReference type="Proteomes" id="UP000265515">
    <property type="component" value="Unassembled WGS sequence"/>
</dbReference>
<name>A0A388JXJ7_CHABU</name>
<accession>A0A388JXJ7</accession>
<dbReference type="Gramene" id="GBG62541">
    <property type="protein sequence ID" value="GBG62541"/>
    <property type="gene ID" value="CBR_g31180"/>
</dbReference>
<evidence type="ECO:0000313" key="2">
    <source>
        <dbReference type="EMBL" id="GBG62541.1"/>
    </source>
</evidence>
<protein>
    <submittedName>
        <fullName evidence="2">Uncharacterized protein</fullName>
    </submittedName>
</protein>
<comment type="caution">
    <text evidence="2">The sequence shown here is derived from an EMBL/GenBank/DDBJ whole genome shotgun (WGS) entry which is preliminary data.</text>
</comment>
<dbReference type="AlphaFoldDB" id="A0A388JXJ7"/>
<evidence type="ECO:0000313" key="3">
    <source>
        <dbReference type="Proteomes" id="UP000265515"/>
    </source>
</evidence>
<dbReference type="EMBL" id="BFEA01000030">
    <property type="protein sequence ID" value="GBG62541.1"/>
    <property type="molecule type" value="Genomic_DNA"/>
</dbReference>
<reference evidence="2 3" key="1">
    <citation type="journal article" date="2018" name="Cell">
        <title>The Chara Genome: Secondary Complexity and Implications for Plant Terrestrialization.</title>
        <authorList>
            <person name="Nishiyama T."/>
            <person name="Sakayama H."/>
            <person name="Vries J.D."/>
            <person name="Buschmann H."/>
            <person name="Saint-Marcoux D."/>
            <person name="Ullrich K.K."/>
            <person name="Haas F.B."/>
            <person name="Vanderstraeten L."/>
            <person name="Becker D."/>
            <person name="Lang D."/>
            <person name="Vosolsobe S."/>
            <person name="Rombauts S."/>
            <person name="Wilhelmsson P.K.I."/>
            <person name="Janitza P."/>
            <person name="Kern R."/>
            <person name="Heyl A."/>
            <person name="Rumpler F."/>
            <person name="Villalobos L.I.A.C."/>
            <person name="Clay J.M."/>
            <person name="Skokan R."/>
            <person name="Toyoda A."/>
            <person name="Suzuki Y."/>
            <person name="Kagoshima H."/>
            <person name="Schijlen E."/>
            <person name="Tajeshwar N."/>
            <person name="Catarino B."/>
            <person name="Hetherington A.J."/>
            <person name="Saltykova A."/>
            <person name="Bonnot C."/>
            <person name="Breuninger H."/>
            <person name="Symeonidi A."/>
            <person name="Radhakrishnan G.V."/>
            <person name="Van Nieuwerburgh F."/>
            <person name="Deforce D."/>
            <person name="Chang C."/>
            <person name="Karol K.G."/>
            <person name="Hedrich R."/>
            <person name="Ulvskov P."/>
            <person name="Glockner G."/>
            <person name="Delwiche C.F."/>
            <person name="Petrasek J."/>
            <person name="Van de Peer Y."/>
            <person name="Friml J."/>
            <person name="Beilby M."/>
            <person name="Dolan L."/>
            <person name="Kohara Y."/>
            <person name="Sugano S."/>
            <person name="Fujiyama A."/>
            <person name="Delaux P.-M."/>
            <person name="Quint M."/>
            <person name="TheiBen G."/>
            <person name="Hagemann M."/>
            <person name="Harholt J."/>
            <person name="Dunand C."/>
            <person name="Zachgo S."/>
            <person name="Langdale J."/>
            <person name="Maumus F."/>
            <person name="Straeten D.V.D."/>
            <person name="Gould S.B."/>
            <person name="Rensing S.A."/>
        </authorList>
    </citation>
    <scope>NUCLEOTIDE SEQUENCE [LARGE SCALE GENOMIC DNA]</scope>
    <source>
        <strain evidence="2 3">S276</strain>
    </source>
</reference>
<evidence type="ECO:0000256" key="1">
    <source>
        <dbReference type="SAM" id="MobiDB-lite"/>
    </source>
</evidence>
<keyword evidence="3" id="KW-1185">Reference proteome</keyword>
<organism evidence="2 3">
    <name type="scientific">Chara braunii</name>
    <name type="common">Braun's stonewort</name>
    <dbReference type="NCBI Taxonomy" id="69332"/>
    <lineage>
        <taxon>Eukaryota</taxon>
        <taxon>Viridiplantae</taxon>
        <taxon>Streptophyta</taxon>
        <taxon>Charophyceae</taxon>
        <taxon>Charales</taxon>
        <taxon>Characeae</taxon>
        <taxon>Chara</taxon>
    </lineage>
</organism>
<feature type="compositionally biased region" description="Basic and acidic residues" evidence="1">
    <location>
        <begin position="170"/>
        <end position="185"/>
    </location>
</feature>